<evidence type="ECO:0000256" key="1">
    <source>
        <dbReference type="SAM" id="MobiDB-lite"/>
    </source>
</evidence>
<name>A0A852W8Q1_PSEA5</name>
<feature type="compositionally biased region" description="Basic residues" evidence="1">
    <location>
        <begin position="280"/>
        <end position="289"/>
    </location>
</feature>
<proteinExistence type="predicted"/>
<feature type="compositionally biased region" description="Basic residues" evidence="1">
    <location>
        <begin position="141"/>
        <end position="162"/>
    </location>
</feature>
<gene>
    <name evidence="2" type="ORF">HDA37_005727</name>
</gene>
<feature type="region of interest" description="Disordered" evidence="1">
    <location>
        <begin position="200"/>
        <end position="346"/>
    </location>
</feature>
<evidence type="ECO:0000313" key="2">
    <source>
        <dbReference type="EMBL" id="NYG05373.1"/>
    </source>
</evidence>
<dbReference type="EMBL" id="JACCCZ010000002">
    <property type="protein sequence ID" value="NYG05373.1"/>
    <property type="molecule type" value="Genomic_DNA"/>
</dbReference>
<accession>A0A852W8Q1</accession>
<keyword evidence="3" id="KW-1185">Reference proteome</keyword>
<organism evidence="2 3">
    <name type="scientific">Pseudonocardia alni</name>
    <name type="common">Amycolata alni</name>
    <dbReference type="NCBI Taxonomy" id="33907"/>
    <lineage>
        <taxon>Bacteria</taxon>
        <taxon>Bacillati</taxon>
        <taxon>Actinomycetota</taxon>
        <taxon>Actinomycetes</taxon>
        <taxon>Pseudonocardiales</taxon>
        <taxon>Pseudonocardiaceae</taxon>
        <taxon>Pseudonocardia</taxon>
    </lineage>
</organism>
<dbReference type="Proteomes" id="UP000549695">
    <property type="component" value="Unassembled WGS sequence"/>
</dbReference>
<evidence type="ECO:0000313" key="3">
    <source>
        <dbReference type="Proteomes" id="UP000549695"/>
    </source>
</evidence>
<feature type="compositionally biased region" description="Basic and acidic residues" evidence="1">
    <location>
        <begin position="171"/>
        <end position="181"/>
    </location>
</feature>
<protein>
    <submittedName>
        <fullName evidence="2">Uncharacterized protein</fullName>
    </submittedName>
</protein>
<sequence>MESLVWRVWRRTERRSAPLRRAVVTNLASTDLPRPHPAHSRLAEGQGPVRRAPGAERAARRVLPPVPASPRWRVVRHTPNWPDTARSSPRAQGPLPGPGGDLGDRQSAPPPPHTASSRRGSQVKPDRSATVADRVQWPVPRAHRRGRGRRAGARHRPRRRPALGRGGRLRPSLEGRGDHRGLPRRLGRVLRLVRRRTPCACTRPTGRGQRVPDRPGSSRSEGLHHEPAHGRGPVLPRPAGPTRPDQPGPGHHGLGGHPARPWRPTRSGAAADAPTAVRPSRSHRHHPRLPHPPIRAGTGWRPRPRPAADRVLLAGSVAQDAGHQPAILFPRHRDAFRRSDTRDRDS</sequence>
<feature type="compositionally biased region" description="Basic and acidic residues" evidence="1">
    <location>
        <begin position="331"/>
        <end position="346"/>
    </location>
</feature>
<feature type="region of interest" description="Disordered" evidence="1">
    <location>
        <begin position="27"/>
        <end position="186"/>
    </location>
</feature>
<dbReference type="AlphaFoldDB" id="A0A852W8Q1"/>
<feature type="compositionally biased region" description="Pro residues" evidence="1">
    <location>
        <begin position="235"/>
        <end position="247"/>
    </location>
</feature>
<reference evidence="2 3" key="1">
    <citation type="submission" date="2020-07" db="EMBL/GenBank/DDBJ databases">
        <title>Sequencing the genomes of 1000 actinobacteria strains.</title>
        <authorList>
            <person name="Klenk H.-P."/>
        </authorList>
    </citation>
    <scope>NUCLEOTIDE SEQUENCE [LARGE SCALE GENOMIC DNA]</scope>
    <source>
        <strain evidence="2 3">DSM 44749</strain>
    </source>
</reference>
<comment type="caution">
    <text evidence="2">The sequence shown here is derived from an EMBL/GenBank/DDBJ whole genome shotgun (WGS) entry which is preliminary data.</text>
</comment>